<dbReference type="Proteomes" id="UP001165143">
    <property type="component" value="Unassembled WGS sequence"/>
</dbReference>
<organism evidence="1 2">
    <name type="scientific">Kitasatospora phosalacinea</name>
    <dbReference type="NCBI Taxonomy" id="2065"/>
    <lineage>
        <taxon>Bacteria</taxon>
        <taxon>Bacillati</taxon>
        <taxon>Actinomycetota</taxon>
        <taxon>Actinomycetes</taxon>
        <taxon>Kitasatosporales</taxon>
        <taxon>Streptomycetaceae</taxon>
        <taxon>Kitasatospora</taxon>
    </lineage>
</organism>
<protein>
    <submittedName>
        <fullName evidence="1">Uncharacterized protein</fullName>
    </submittedName>
</protein>
<proteinExistence type="predicted"/>
<dbReference type="RefSeq" id="WP_033252426.1">
    <property type="nucleotide sequence ID" value="NZ_BSRX01000046.1"/>
</dbReference>
<dbReference type="EMBL" id="BSRX01000046">
    <property type="protein sequence ID" value="GLW58049.1"/>
    <property type="molecule type" value="Genomic_DNA"/>
</dbReference>
<evidence type="ECO:0000313" key="2">
    <source>
        <dbReference type="Proteomes" id="UP001165143"/>
    </source>
</evidence>
<dbReference type="OrthoDB" id="4230650at2"/>
<name>A0A9W6UR92_9ACTN</name>
<accession>A0A9W6UR92</accession>
<gene>
    <name evidence="1" type="ORF">Kpho01_60600</name>
</gene>
<evidence type="ECO:0000313" key="1">
    <source>
        <dbReference type="EMBL" id="GLW58049.1"/>
    </source>
</evidence>
<reference evidence="1" key="1">
    <citation type="submission" date="2023-02" db="EMBL/GenBank/DDBJ databases">
        <title>Kitasatospora phosalacinea NBRC 14362.</title>
        <authorList>
            <person name="Ichikawa N."/>
            <person name="Sato H."/>
            <person name="Tonouchi N."/>
        </authorList>
    </citation>
    <scope>NUCLEOTIDE SEQUENCE</scope>
    <source>
        <strain evidence="1">NBRC 14362</strain>
    </source>
</reference>
<sequence length="109" mass="11992">MRVPTTETENASPRLSDRRLRLAERLAVMLPGVAAVQVGLADPRRQWPHPRAVAIDTDGQWVPLTRATSQVVARWVVRTWPEAEWAEPHTLDLATGQLTAGAGVPARGR</sequence>
<comment type="caution">
    <text evidence="1">The sequence shown here is derived from an EMBL/GenBank/DDBJ whole genome shotgun (WGS) entry which is preliminary data.</text>
</comment>
<dbReference type="AlphaFoldDB" id="A0A9W6UR92"/>